<dbReference type="InterPro" id="IPR003497">
    <property type="entry name" value="BRO_N_domain"/>
</dbReference>
<accession>A0ABV6VVI2</accession>
<evidence type="ECO:0000259" key="2">
    <source>
        <dbReference type="PROSITE" id="PS51750"/>
    </source>
</evidence>
<reference evidence="3 4" key="1">
    <citation type="submission" date="2024-09" db="EMBL/GenBank/DDBJ databases">
        <authorList>
            <person name="Lee S.D."/>
        </authorList>
    </citation>
    <scope>NUCLEOTIDE SEQUENCE [LARGE SCALE GENOMIC DNA]</scope>
    <source>
        <strain evidence="3 4">N8-3</strain>
    </source>
</reference>
<evidence type="ECO:0000313" key="3">
    <source>
        <dbReference type="EMBL" id="MFC1417653.1"/>
    </source>
</evidence>
<feature type="compositionally biased region" description="Polar residues" evidence="1">
    <location>
        <begin position="261"/>
        <end position="275"/>
    </location>
</feature>
<proteinExistence type="predicted"/>
<keyword evidence="4" id="KW-1185">Reference proteome</keyword>
<protein>
    <submittedName>
        <fullName evidence="3">Bro-N domain-containing protein</fullName>
    </submittedName>
</protein>
<organism evidence="3 4">
    <name type="scientific">Streptacidiphilus cavernicola</name>
    <dbReference type="NCBI Taxonomy" id="3342716"/>
    <lineage>
        <taxon>Bacteria</taxon>
        <taxon>Bacillati</taxon>
        <taxon>Actinomycetota</taxon>
        <taxon>Actinomycetes</taxon>
        <taxon>Kitasatosporales</taxon>
        <taxon>Streptomycetaceae</taxon>
        <taxon>Streptacidiphilus</taxon>
    </lineage>
</organism>
<dbReference type="Proteomes" id="UP001592531">
    <property type="component" value="Unassembled WGS sequence"/>
</dbReference>
<comment type="caution">
    <text evidence="3">The sequence shown here is derived from an EMBL/GenBank/DDBJ whole genome shotgun (WGS) entry which is preliminary data.</text>
</comment>
<dbReference type="EMBL" id="JBHFAB010000008">
    <property type="protein sequence ID" value="MFC1417653.1"/>
    <property type="molecule type" value="Genomic_DNA"/>
</dbReference>
<dbReference type="PANTHER" id="PTHR36180:SF2">
    <property type="entry name" value="BRO FAMILY PROTEIN"/>
    <property type="match status" value="1"/>
</dbReference>
<dbReference type="PANTHER" id="PTHR36180">
    <property type="entry name" value="DNA-BINDING PROTEIN-RELATED-RELATED"/>
    <property type="match status" value="1"/>
</dbReference>
<dbReference type="Pfam" id="PF02498">
    <property type="entry name" value="Bro-N"/>
    <property type="match status" value="1"/>
</dbReference>
<dbReference type="SMART" id="SM01040">
    <property type="entry name" value="Bro-N"/>
    <property type="match status" value="1"/>
</dbReference>
<gene>
    <name evidence="3" type="ORF">ACEZDE_13485</name>
</gene>
<evidence type="ECO:0000313" key="4">
    <source>
        <dbReference type="Proteomes" id="UP001592531"/>
    </source>
</evidence>
<evidence type="ECO:0000256" key="1">
    <source>
        <dbReference type="SAM" id="MobiDB-lite"/>
    </source>
</evidence>
<feature type="domain" description="Bro-N" evidence="2">
    <location>
        <begin position="6"/>
        <end position="129"/>
    </location>
</feature>
<sequence length="309" mass="33280">MSRTEQPTLSQTAFPVTGQPIRVIVIDGAPWFATADVCRILGRSNPSEAVRSLREGESQTVDMRTVCLSSTEAYQETAGRNAYGRGNQTLSLVSEGGLYRLIMRSKKSSAEPFQDWVTNELLPSLRRGDTDLDAERRRMAETLAEAIGHQPVDLVARIDGIEDGDFRVLTDGSVHCLHGRTEVCVPKRDEDSGPPFGPYFRCPELRRVGIRGSKGIRPCGTIRFVDVVRRLAAPREPETPAARPTSHSAPGQAATAAGETADQTTGQPTGHTTDQPAAGLMSLSIGKARVHGTAQEIAGLLRELGIAVA</sequence>
<feature type="region of interest" description="Disordered" evidence="1">
    <location>
        <begin position="235"/>
        <end position="277"/>
    </location>
</feature>
<name>A0ABV6VVI2_9ACTN</name>
<dbReference type="PROSITE" id="PS51750">
    <property type="entry name" value="BRO_N"/>
    <property type="match status" value="1"/>
</dbReference>
<dbReference type="RefSeq" id="WP_380535941.1">
    <property type="nucleotide sequence ID" value="NZ_JBHFAB010000008.1"/>
</dbReference>